<name>A0A8H7QWE2_9FUNG</name>
<dbReference type="GO" id="GO:0005789">
    <property type="term" value="C:endoplasmic reticulum membrane"/>
    <property type="evidence" value="ECO:0007669"/>
    <property type="project" value="UniProtKB-SubCell"/>
</dbReference>
<keyword evidence="2 6" id="KW-0812">Transmembrane</keyword>
<evidence type="ECO:0000313" key="9">
    <source>
        <dbReference type="EMBL" id="KAG2199510.1"/>
    </source>
</evidence>
<sequence length="307" mass="35134">MTETANPYHLTMNKQLNHMAPPSPQLSQDDLVRGLKVLGSKPLTPSESTELPSPISPANVQKLDKSDEQDDEDMVMVDDEFQMENDVAMLIYFEFMDLIYWEIPGRTGIILMGILGSLVLTRYYSLLYVLAGSLTILTGFNLIFVNVYNFIRTVWTGLPTHELIHPYHLHMDAHRQKAIIPRDLIDYYIHKAVDVLEIVVQGTVKIVYVYDTKTTGFACILSACIYFATSLVPTKVFFGAFILCLFTVPYFYEQHQDTLDESLTTLLEKSKLLLEKYRTIVQTHSTTLYQQSVVLLQQKMQPKTTME</sequence>
<evidence type="ECO:0000256" key="2">
    <source>
        <dbReference type="ARBA" id="ARBA00022692"/>
    </source>
</evidence>
<evidence type="ECO:0000256" key="4">
    <source>
        <dbReference type="ARBA" id="ARBA00022989"/>
    </source>
</evidence>
<comment type="subcellular location">
    <subcellularLocation>
        <location evidence="1 6">Endoplasmic reticulum membrane</location>
        <topology evidence="1 6">Multi-pass membrane protein</topology>
    </subcellularLocation>
</comment>
<evidence type="ECO:0000259" key="8">
    <source>
        <dbReference type="PROSITE" id="PS50845"/>
    </source>
</evidence>
<comment type="caution">
    <text evidence="9">The sequence shown here is derived from an EMBL/GenBank/DDBJ whole genome shotgun (WGS) entry which is preliminary data.</text>
</comment>
<evidence type="ECO:0000256" key="3">
    <source>
        <dbReference type="ARBA" id="ARBA00022824"/>
    </source>
</evidence>
<keyword evidence="10" id="KW-1185">Reference proteome</keyword>
<evidence type="ECO:0000256" key="7">
    <source>
        <dbReference type="SAM" id="MobiDB-lite"/>
    </source>
</evidence>
<feature type="transmembrane region" description="Helical" evidence="6">
    <location>
        <begin position="98"/>
        <end position="120"/>
    </location>
</feature>
<feature type="transmembrane region" description="Helical" evidence="6">
    <location>
        <begin position="127"/>
        <end position="151"/>
    </location>
</feature>
<feature type="domain" description="Reticulon" evidence="8">
    <location>
        <begin position="95"/>
        <end position="301"/>
    </location>
</feature>
<dbReference type="EMBL" id="JAEPRD010000095">
    <property type="protein sequence ID" value="KAG2199510.1"/>
    <property type="molecule type" value="Genomic_DNA"/>
</dbReference>
<keyword evidence="4 6" id="KW-1133">Transmembrane helix</keyword>
<organism evidence="9 10">
    <name type="scientific">Mucor saturninus</name>
    <dbReference type="NCBI Taxonomy" id="64648"/>
    <lineage>
        <taxon>Eukaryota</taxon>
        <taxon>Fungi</taxon>
        <taxon>Fungi incertae sedis</taxon>
        <taxon>Mucoromycota</taxon>
        <taxon>Mucoromycotina</taxon>
        <taxon>Mucoromycetes</taxon>
        <taxon>Mucorales</taxon>
        <taxon>Mucorineae</taxon>
        <taxon>Mucoraceae</taxon>
        <taxon>Mucor</taxon>
    </lineage>
</organism>
<dbReference type="PROSITE" id="PS50845">
    <property type="entry name" value="RETICULON"/>
    <property type="match status" value="1"/>
</dbReference>
<feature type="compositionally biased region" description="Polar residues" evidence="7">
    <location>
        <begin position="43"/>
        <end position="59"/>
    </location>
</feature>
<protein>
    <recommendedName>
        <fullName evidence="6">Reticulon-like protein</fullName>
    </recommendedName>
</protein>
<dbReference type="Proteomes" id="UP000603453">
    <property type="component" value="Unassembled WGS sequence"/>
</dbReference>
<proteinExistence type="predicted"/>
<evidence type="ECO:0000256" key="5">
    <source>
        <dbReference type="ARBA" id="ARBA00023136"/>
    </source>
</evidence>
<evidence type="ECO:0000313" key="10">
    <source>
        <dbReference type="Proteomes" id="UP000603453"/>
    </source>
</evidence>
<accession>A0A8H7QWE2</accession>
<dbReference type="AlphaFoldDB" id="A0A8H7QWE2"/>
<dbReference type="Pfam" id="PF02453">
    <property type="entry name" value="Reticulon"/>
    <property type="match status" value="1"/>
</dbReference>
<reference evidence="9" key="1">
    <citation type="submission" date="2020-12" db="EMBL/GenBank/DDBJ databases">
        <title>Metabolic potential, ecology and presence of endohyphal bacteria is reflected in genomic diversity of Mucoromycotina.</title>
        <authorList>
            <person name="Muszewska A."/>
            <person name="Okrasinska A."/>
            <person name="Steczkiewicz K."/>
            <person name="Drgas O."/>
            <person name="Orlowska M."/>
            <person name="Perlinska-Lenart U."/>
            <person name="Aleksandrzak-Piekarczyk T."/>
            <person name="Szatraj K."/>
            <person name="Zielenkiewicz U."/>
            <person name="Pilsyk S."/>
            <person name="Malc E."/>
            <person name="Mieczkowski P."/>
            <person name="Kruszewska J.S."/>
            <person name="Biernat P."/>
            <person name="Pawlowska J."/>
        </authorList>
    </citation>
    <scope>NUCLEOTIDE SEQUENCE</scope>
    <source>
        <strain evidence="9">WA0000017839</strain>
    </source>
</reference>
<keyword evidence="3 6" id="KW-0256">Endoplasmic reticulum</keyword>
<evidence type="ECO:0000256" key="6">
    <source>
        <dbReference type="RuleBase" id="RU363132"/>
    </source>
</evidence>
<evidence type="ECO:0000256" key="1">
    <source>
        <dbReference type="ARBA" id="ARBA00004477"/>
    </source>
</evidence>
<keyword evidence="5 6" id="KW-0472">Membrane</keyword>
<dbReference type="OrthoDB" id="567788at2759"/>
<dbReference type="InterPro" id="IPR003388">
    <property type="entry name" value="Reticulon"/>
</dbReference>
<gene>
    <name evidence="9" type="ORF">INT47_009964</name>
</gene>
<feature type="region of interest" description="Disordered" evidence="7">
    <location>
        <begin position="43"/>
        <end position="69"/>
    </location>
</feature>